<reference evidence="2 3" key="1">
    <citation type="submission" date="2021-05" db="EMBL/GenBank/DDBJ databases">
        <title>Kineosporia and Streptomyces sp. nov. two new marine actinobacteria isolated from Coral.</title>
        <authorList>
            <person name="Buangrab K."/>
            <person name="Sutthacheep M."/>
            <person name="Yeemin T."/>
            <person name="Harunari E."/>
            <person name="Igarashi Y."/>
            <person name="Kanchanasin P."/>
            <person name="Tanasupawat S."/>
            <person name="Phongsopitanun W."/>
        </authorList>
    </citation>
    <scope>NUCLEOTIDE SEQUENCE [LARGE SCALE GENOMIC DNA]</scope>
    <source>
        <strain evidence="2 3">J2-2</strain>
    </source>
</reference>
<keyword evidence="3" id="KW-1185">Reference proteome</keyword>
<evidence type="ECO:0008006" key="4">
    <source>
        <dbReference type="Google" id="ProtNLM"/>
    </source>
</evidence>
<organism evidence="2 3">
    <name type="scientific">Kineosporia corallincola</name>
    <dbReference type="NCBI Taxonomy" id="2835133"/>
    <lineage>
        <taxon>Bacteria</taxon>
        <taxon>Bacillati</taxon>
        <taxon>Actinomycetota</taxon>
        <taxon>Actinomycetes</taxon>
        <taxon>Kineosporiales</taxon>
        <taxon>Kineosporiaceae</taxon>
        <taxon>Kineosporia</taxon>
    </lineage>
</organism>
<dbReference type="EMBL" id="JAHBAY010000004">
    <property type="protein sequence ID" value="MBT0769307.1"/>
    <property type="molecule type" value="Genomic_DNA"/>
</dbReference>
<dbReference type="Proteomes" id="UP001197247">
    <property type="component" value="Unassembled WGS sequence"/>
</dbReference>
<sequence length="153" mass="16493">MILALLAAAVLMVALPGTSFAATSARERDFVAVNPYDAEKVATVGEAWVVGNCTADAGARVELVQFGNYLAITVDMVSSTSKPTDTWASELILRTSGGIELVHTSSRYDDPVLSSADMTTKNAKYRTRVGWTTAFDPGLFPFIHDVRWLVDCS</sequence>
<feature type="chain" id="PRO_5045567645" description="Secreted protein" evidence="1">
    <location>
        <begin position="22"/>
        <end position="153"/>
    </location>
</feature>
<name>A0ABS5TE01_9ACTN</name>
<evidence type="ECO:0000313" key="2">
    <source>
        <dbReference type="EMBL" id="MBT0769307.1"/>
    </source>
</evidence>
<protein>
    <recommendedName>
        <fullName evidence="4">Secreted protein</fullName>
    </recommendedName>
</protein>
<keyword evidence="1" id="KW-0732">Signal</keyword>
<evidence type="ECO:0000256" key="1">
    <source>
        <dbReference type="SAM" id="SignalP"/>
    </source>
</evidence>
<proteinExistence type="predicted"/>
<feature type="signal peptide" evidence="1">
    <location>
        <begin position="1"/>
        <end position="21"/>
    </location>
</feature>
<evidence type="ECO:0000313" key="3">
    <source>
        <dbReference type="Proteomes" id="UP001197247"/>
    </source>
</evidence>
<accession>A0ABS5TE01</accession>
<gene>
    <name evidence="2" type="ORF">KIH74_10275</name>
</gene>
<dbReference type="RefSeq" id="WP_214155613.1">
    <property type="nucleotide sequence ID" value="NZ_JAHBAY010000004.1"/>
</dbReference>
<comment type="caution">
    <text evidence="2">The sequence shown here is derived from an EMBL/GenBank/DDBJ whole genome shotgun (WGS) entry which is preliminary data.</text>
</comment>